<protein>
    <submittedName>
        <fullName evidence="2">Uncharacterized protein</fullName>
    </submittedName>
</protein>
<reference evidence="2 3" key="1">
    <citation type="submission" date="2018-11" db="EMBL/GenBank/DDBJ databases">
        <authorList>
            <consortium name="Pathogen Informatics"/>
        </authorList>
    </citation>
    <scope>NUCLEOTIDE SEQUENCE [LARGE SCALE GENOMIC DNA]</scope>
</reference>
<name>A0A3P6QY10_DIBLA</name>
<dbReference type="AlphaFoldDB" id="A0A3P6QY10"/>
<evidence type="ECO:0000313" key="2">
    <source>
        <dbReference type="EMBL" id="VDK55352.1"/>
    </source>
</evidence>
<gene>
    <name evidence="2" type="ORF">DILT_LOCUS2086</name>
</gene>
<feature type="region of interest" description="Disordered" evidence="1">
    <location>
        <begin position="70"/>
        <end position="211"/>
    </location>
</feature>
<dbReference type="OrthoDB" id="6252883at2759"/>
<keyword evidence="3" id="KW-1185">Reference proteome</keyword>
<organism evidence="2 3">
    <name type="scientific">Dibothriocephalus latus</name>
    <name type="common">Fish tapeworm</name>
    <name type="synonym">Diphyllobothrium latum</name>
    <dbReference type="NCBI Taxonomy" id="60516"/>
    <lineage>
        <taxon>Eukaryota</taxon>
        <taxon>Metazoa</taxon>
        <taxon>Spiralia</taxon>
        <taxon>Lophotrochozoa</taxon>
        <taxon>Platyhelminthes</taxon>
        <taxon>Cestoda</taxon>
        <taxon>Eucestoda</taxon>
        <taxon>Diphyllobothriidea</taxon>
        <taxon>Diphyllobothriidae</taxon>
        <taxon>Dibothriocephalus</taxon>
    </lineage>
</organism>
<accession>A0A3P6QY10</accession>
<feature type="compositionally biased region" description="Low complexity" evidence="1">
    <location>
        <begin position="187"/>
        <end position="203"/>
    </location>
</feature>
<evidence type="ECO:0000313" key="3">
    <source>
        <dbReference type="Proteomes" id="UP000281553"/>
    </source>
</evidence>
<dbReference type="EMBL" id="UYRU01020658">
    <property type="protein sequence ID" value="VDK55352.1"/>
    <property type="molecule type" value="Genomic_DNA"/>
</dbReference>
<feature type="compositionally biased region" description="Polar residues" evidence="1">
    <location>
        <begin position="156"/>
        <end position="166"/>
    </location>
</feature>
<feature type="compositionally biased region" description="Low complexity" evidence="1">
    <location>
        <begin position="101"/>
        <end position="112"/>
    </location>
</feature>
<feature type="non-terminal residue" evidence="2">
    <location>
        <position position="247"/>
    </location>
</feature>
<sequence length="247" mass="27054">MCTLPGDPITSPCRIGERREIMLNEDCSLSPTSGSTSASNTLLRQLLAGVDPESVRGYSELMNSKFGLRRSSSVSVSSRHRFRRNNPGGVEMRPRGATMYSQSSLSRRSFPSPKHEATGAKRSKHSVDSSAPTVPEEGEDVVPLTIKIEATDPSEDSPSSEQYNKTNPPPWKSKEANSPKQATTDYTTTNSSVAASASDIASIPQLRPPMRPRAHTASEMENVLKACTEKFYHRDELTRILELCVRG</sequence>
<evidence type="ECO:0000256" key="1">
    <source>
        <dbReference type="SAM" id="MobiDB-lite"/>
    </source>
</evidence>
<proteinExistence type="predicted"/>
<dbReference type="Proteomes" id="UP000281553">
    <property type="component" value="Unassembled WGS sequence"/>
</dbReference>